<name>A0A375CQG2_9BURK</name>
<dbReference type="Gene3D" id="1.10.10.2830">
    <property type="match status" value="1"/>
</dbReference>
<dbReference type="InterPro" id="IPR003115">
    <property type="entry name" value="ParB_N"/>
</dbReference>
<dbReference type="PANTHER" id="PTHR33375:SF1">
    <property type="entry name" value="CHROMOSOME-PARTITIONING PROTEIN PARB-RELATED"/>
    <property type="match status" value="1"/>
</dbReference>
<feature type="region of interest" description="Disordered" evidence="2">
    <location>
        <begin position="1"/>
        <end position="31"/>
    </location>
</feature>
<dbReference type="EMBL" id="OFSP01000078">
    <property type="protein sequence ID" value="SOY77659.1"/>
    <property type="molecule type" value="Genomic_DNA"/>
</dbReference>
<evidence type="ECO:0000256" key="1">
    <source>
        <dbReference type="SAM" id="Coils"/>
    </source>
</evidence>
<evidence type="ECO:0000313" key="4">
    <source>
        <dbReference type="EMBL" id="SOY77659.1"/>
    </source>
</evidence>
<dbReference type="Gene3D" id="3.90.1530.10">
    <property type="entry name" value="Conserved hypothetical protein from pyrococcus furiosus pfu- 392566-001, ParB domain"/>
    <property type="match status" value="1"/>
</dbReference>
<sequence>MSKLLEKTAALEPTPTTHRFERNANPRSAPGRMFDLTNKINEAEDRAAAATAEAAEVKQQLEEARRLIESLQQAGGGANAQEIDIATLVEVPGRRRILSPTEYAELKANLDKNPLTHPIVYLPLGNGQHEIVSGNNRVEIYKELGRTKIFAVPYTGDARSAELGATFSNLLAPALPDYEKYRQFMRLQTESGFTRADILEASGLSASHVARILAFEKLPLAAHQLIAKRPDRIGGNAAEEFAALANAGHADSVVKAIEALVEDESMTQKRALELAKPKPPKTTGAPAARPILIGRKKLCDVSVRNGVVALRFAGKDNDAQVEEWAKKIEAFMKEQIAAGTSE</sequence>
<reference evidence="5" key="1">
    <citation type="submission" date="2018-01" db="EMBL/GenBank/DDBJ databases">
        <authorList>
            <person name="Gaut B.S."/>
            <person name="Morton B.R."/>
            <person name="Clegg M.T."/>
            <person name="Duvall M.R."/>
        </authorList>
    </citation>
    <scope>NUCLEOTIDE SEQUENCE [LARGE SCALE GENOMIC DNA]</scope>
</reference>
<comment type="caution">
    <text evidence="4">The sequence shown here is derived from an EMBL/GenBank/DDBJ whole genome shotgun (WGS) entry which is preliminary data.</text>
</comment>
<feature type="domain" description="ParB-like N-terminal" evidence="3">
    <location>
        <begin position="81"/>
        <end position="170"/>
    </location>
</feature>
<keyword evidence="1" id="KW-0175">Coiled coil</keyword>
<evidence type="ECO:0000256" key="2">
    <source>
        <dbReference type="SAM" id="MobiDB-lite"/>
    </source>
</evidence>
<dbReference type="InterPro" id="IPR050336">
    <property type="entry name" value="Chromosome_partition/occlusion"/>
</dbReference>
<evidence type="ECO:0000259" key="3">
    <source>
        <dbReference type="SMART" id="SM00470"/>
    </source>
</evidence>
<dbReference type="Pfam" id="PF02195">
    <property type="entry name" value="ParB_N"/>
    <property type="match status" value="1"/>
</dbReference>
<dbReference type="RefSeq" id="WP_116342962.1">
    <property type="nucleotide sequence ID" value="NZ_OFSP01000078.1"/>
</dbReference>
<protein>
    <submittedName>
        <fullName evidence="4">Stage 0 sporulation protein J</fullName>
    </submittedName>
</protein>
<proteinExistence type="predicted"/>
<dbReference type="SUPFAM" id="SSF110849">
    <property type="entry name" value="ParB/Sulfiredoxin"/>
    <property type="match status" value="1"/>
</dbReference>
<dbReference type="AlphaFoldDB" id="A0A375CQG2"/>
<dbReference type="PANTHER" id="PTHR33375">
    <property type="entry name" value="CHROMOSOME-PARTITIONING PROTEIN PARB-RELATED"/>
    <property type="match status" value="1"/>
</dbReference>
<dbReference type="SUPFAM" id="SSF109709">
    <property type="entry name" value="KorB DNA-binding domain-like"/>
    <property type="match status" value="1"/>
</dbReference>
<dbReference type="Proteomes" id="UP000256297">
    <property type="component" value="Unassembled WGS sequence"/>
</dbReference>
<dbReference type="GO" id="GO:0007059">
    <property type="term" value="P:chromosome segregation"/>
    <property type="evidence" value="ECO:0007669"/>
    <property type="project" value="TreeGrafter"/>
</dbReference>
<organism evidence="4 5">
    <name type="scientific">Cupriavidus taiwanensis</name>
    <dbReference type="NCBI Taxonomy" id="164546"/>
    <lineage>
        <taxon>Bacteria</taxon>
        <taxon>Pseudomonadati</taxon>
        <taxon>Pseudomonadota</taxon>
        <taxon>Betaproteobacteria</taxon>
        <taxon>Burkholderiales</taxon>
        <taxon>Burkholderiaceae</taxon>
        <taxon>Cupriavidus</taxon>
    </lineage>
</organism>
<feature type="coiled-coil region" evidence="1">
    <location>
        <begin position="33"/>
        <end position="74"/>
    </location>
</feature>
<accession>A0A375CQG2</accession>
<dbReference type="GO" id="GO:0005694">
    <property type="term" value="C:chromosome"/>
    <property type="evidence" value="ECO:0007669"/>
    <property type="project" value="TreeGrafter"/>
</dbReference>
<dbReference type="SMART" id="SM00470">
    <property type="entry name" value="ParB"/>
    <property type="match status" value="1"/>
</dbReference>
<gene>
    <name evidence="4" type="ORF">CBM2589_U10161</name>
</gene>
<dbReference type="InterPro" id="IPR036086">
    <property type="entry name" value="ParB/Sulfiredoxin_sf"/>
</dbReference>
<evidence type="ECO:0000313" key="5">
    <source>
        <dbReference type="Proteomes" id="UP000256297"/>
    </source>
</evidence>